<name>A0A699IXK7_TANCI</name>
<protein>
    <submittedName>
        <fullName evidence="2">Uncharacterized protein</fullName>
    </submittedName>
</protein>
<organism evidence="2">
    <name type="scientific">Tanacetum cinerariifolium</name>
    <name type="common">Dalmatian daisy</name>
    <name type="synonym">Chrysanthemum cinerariifolium</name>
    <dbReference type="NCBI Taxonomy" id="118510"/>
    <lineage>
        <taxon>Eukaryota</taxon>
        <taxon>Viridiplantae</taxon>
        <taxon>Streptophyta</taxon>
        <taxon>Embryophyta</taxon>
        <taxon>Tracheophyta</taxon>
        <taxon>Spermatophyta</taxon>
        <taxon>Magnoliopsida</taxon>
        <taxon>eudicotyledons</taxon>
        <taxon>Gunneridae</taxon>
        <taxon>Pentapetalae</taxon>
        <taxon>asterids</taxon>
        <taxon>campanulids</taxon>
        <taxon>Asterales</taxon>
        <taxon>Asteraceae</taxon>
        <taxon>Asteroideae</taxon>
        <taxon>Anthemideae</taxon>
        <taxon>Anthemidinae</taxon>
        <taxon>Tanacetum</taxon>
    </lineage>
</organism>
<accession>A0A699IXK7</accession>
<feature type="compositionally biased region" description="Polar residues" evidence="1">
    <location>
        <begin position="50"/>
        <end position="67"/>
    </location>
</feature>
<evidence type="ECO:0000313" key="2">
    <source>
        <dbReference type="EMBL" id="GEZ94417.1"/>
    </source>
</evidence>
<gene>
    <name evidence="2" type="ORF">Tci_566390</name>
</gene>
<dbReference type="AlphaFoldDB" id="A0A699IXK7"/>
<sequence length="76" mass="8470">GYTTWNYHGEESYDDDDDDGGGDDDVPFYGSDGGGDDMTDDNLDEMLDNITQSTWGETRQTRSNSSILVKKFEQSS</sequence>
<feature type="region of interest" description="Disordered" evidence="1">
    <location>
        <begin position="1"/>
        <end position="76"/>
    </location>
</feature>
<feature type="compositionally biased region" description="Acidic residues" evidence="1">
    <location>
        <begin position="34"/>
        <end position="47"/>
    </location>
</feature>
<dbReference type="EMBL" id="BKCJ010345638">
    <property type="protein sequence ID" value="GEZ94417.1"/>
    <property type="molecule type" value="Genomic_DNA"/>
</dbReference>
<feature type="non-terminal residue" evidence="2">
    <location>
        <position position="1"/>
    </location>
</feature>
<reference evidence="2" key="1">
    <citation type="journal article" date="2019" name="Sci. Rep.">
        <title>Draft genome of Tanacetum cinerariifolium, the natural source of mosquito coil.</title>
        <authorList>
            <person name="Yamashiro T."/>
            <person name="Shiraishi A."/>
            <person name="Satake H."/>
            <person name="Nakayama K."/>
        </authorList>
    </citation>
    <scope>NUCLEOTIDE SEQUENCE</scope>
</reference>
<feature type="compositionally biased region" description="Acidic residues" evidence="1">
    <location>
        <begin position="12"/>
        <end position="26"/>
    </location>
</feature>
<evidence type="ECO:0000256" key="1">
    <source>
        <dbReference type="SAM" id="MobiDB-lite"/>
    </source>
</evidence>
<comment type="caution">
    <text evidence="2">The sequence shown here is derived from an EMBL/GenBank/DDBJ whole genome shotgun (WGS) entry which is preliminary data.</text>
</comment>
<proteinExistence type="predicted"/>